<dbReference type="Proteomes" id="UP000753961">
    <property type="component" value="Unassembled WGS sequence"/>
</dbReference>
<comment type="caution">
    <text evidence="2">The sequence shown here is derived from an EMBL/GenBank/DDBJ whole genome shotgun (WGS) entry which is preliminary data.</text>
</comment>
<reference evidence="2" key="1">
    <citation type="submission" date="2021-06" db="EMBL/GenBank/DDBJ databases">
        <title>44 bacteria genomes isolated from Dapeng, Shenzhen.</title>
        <authorList>
            <person name="Zheng W."/>
            <person name="Yu S."/>
            <person name="Huang Y."/>
        </authorList>
    </citation>
    <scope>NUCLEOTIDE SEQUENCE</scope>
    <source>
        <strain evidence="2">DP5N28-2</strain>
    </source>
</reference>
<dbReference type="RefSeq" id="WP_222581754.1">
    <property type="nucleotide sequence ID" value="NZ_JAHVHU010000026.1"/>
</dbReference>
<dbReference type="PANTHER" id="PTHR12110">
    <property type="entry name" value="HYDROXYPYRUVATE ISOMERASE"/>
    <property type="match status" value="1"/>
</dbReference>
<sequence length="321" mass="36007">MKRRKFIRQSTYALGAIGVLGTAACGNSTRKNNEEKSTASHGTGSDLPFKISLAEWSLHNALFAEEIDNLDFARITREEFDIDAIEYVNAFFFEKAKDKDYLNELNKRADDYGVYQNLIMIDREGGMASLDDKERTQAIENHKKWVEAAKHLGCGSIRVNAYGQGTPDEVKAAAVDGLGRLAEFAKPFDMNIIVENHGGISSNGAWLADVMKQIDMDNCGTLPDFGNFCIDRGEGGCKEEYDRYQGVKELMPYAKAVSAKTHDFDSNGNEIHTDYDKMMDIVLDAGYHSWVGIEYEGNEDDEYTGIRKSKALLERIQQEKM</sequence>
<name>A0A953LD53_9BACT</name>
<dbReference type="InterPro" id="IPR013022">
    <property type="entry name" value="Xyl_isomerase-like_TIM-brl"/>
</dbReference>
<feature type="domain" description="Xylose isomerase-like TIM barrel" evidence="1">
    <location>
        <begin position="80"/>
        <end position="311"/>
    </location>
</feature>
<evidence type="ECO:0000313" key="2">
    <source>
        <dbReference type="EMBL" id="MBY5960206.1"/>
    </source>
</evidence>
<accession>A0A953LD53</accession>
<dbReference type="PROSITE" id="PS51257">
    <property type="entry name" value="PROKAR_LIPOPROTEIN"/>
    <property type="match status" value="1"/>
</dbReference>
<gene>
    <name evidence="2" type="ORF">KUV50_18780</name>
</gene>
<dbReference type="AlphaFoldDB" id="A0A953LD53"/>
<evidence type="ECO:0000259" key="1">
    <source>
        <dbReference type="Pfam" id="PF01261"/>
    </source>
</evidence>
<protein>
    <submittedName>
        <fullName evidence="2">Sugar phosphate isomerase/epimerase</fullName>
    </submittedName>
</protein>
<keyword evidence="3" id="KW-1185">Reference proteome</keyword>
<evidence type="ECO:0000313" key="3">
    <source>
        <dbReference type="Proteomes" id="UP000753961"/>
    </source>
</evidence>
<organism evidence="2 3">
    <name type="scientific">Membranihabitans marinus</name>
    <dbReference type="NCBI Taxonomy" id="1227546"/>
    <lineage>
        <taxon>Bacteria</taxon>
        <taxon>Pseudomonadati</taxon>
        <taxon>Bacteroidota</taxon>
        <taxon>Saprospiria</taxon>
        <taxon>Saprospirales</taxon>
        <taxon>Saprospiraceae</taxon>
        <taxon>Membranihabitans</taxon>
    </lineage>
</organism>
<proteinExistence type="predicted"/>
<dbReference type="Pfam" id="PF01261">
    <property type="entry name" value="AP_endonuc_2"/>
    <property type="match status" value="1"/>
</dbReference>
<dbReference type="Gene3D" id="3.20.20.150">
    <property type="entry name" value="Divalent-metal-dependent TIM barrel enzymes"/>
    <property type="match status" value="1"/>
</dbReference>
<dbReference type="SUPFAM" id="SSF51658">
    <property type="entry name" value="Xylose isomerase-like"/>
    <property type="match status" value="1"/>
</dbReference>
<dbReference type="GO" id="GO:0016853">
    <property type="term" value="F:isomerase activity"/>
    <property type="evidence" value="ECO:0007669"/>
    <property type="project" value="UniProtKB-KW"/>
</dbReference>
<dbReference type="PANTHER" id="PTHR12110:SF53">
    <property type="entry name" value="BLR5974 PROTEIN"/>
    <property type="match status" value="1"/>
</dbReference>
<keyword evidence="2" id="KW-0413">Isomerase</keyword>
<dbReference type="InterPro" id="IPR050312">
    <property type="entry name" value="IolE/XylAMocC-like"/>
</dbReference>
<dbReference type="InterPro" id="IPR036237">
    <property type="entry name" value="Xyl_isomerase-like_sf"/>
</dbReference>
<dbReference type="EMBL" id="JAHVHU010000026">
    <property type="protein sequence ID" value="MBY5960206.1"/>
    <property type="molecule type" value="Genomic_DNA"/>
</dbReference>